<sequence length="378" mass="40578">MRAFHLRAYSLLSPLITAYFTLKFQAMAKLLTTNFDDLTPGGTFQLSWVEGGGIVLSLHALEDGITSDDYQIFIFVRKGETYNDTDPGITYSRGWNVPQNLRLNSQCQFNLKQKSTDKVFTYPAQNNFVITKDSTSLKSPAPTLLKTCSPSTSTDNCLPPITSEQPGSVIAATTKPASTSPATSSLSSSSILLPPSNSVSAAPVVASITPVQGPSPIIAIGVGVGIGVVALLGLGFLLLRYRKNKVKPFRADTPPPLVITRPPNSPLPTYQDPKLFPNNQGAPSYMDTSSTDKPAALSIYGSLELNNITGGGTIKGSVKRPSQMMGHELTPVYGRGRNSREAGYGGSESEMSAYESIYSQPEDENFDARRDTSFGGFI</sequence>
<evidence type="ECO:0000256" key="1">
    <source>
        <dbReference type="SAM" id="MobiDB-lite"/>
    </source>
</evidence>
<evidence type="ECO:0000313" key="4">
    <source>
        <dbReference type="Proteomes" id="UP000701801"/>
    </source>
</evidence>
<organism evidence="3 4">
    <name type="scientific">Hymenoscyphus albidus</name>
    <dbReference type="NCBI Taxonomy" id="595503"/>
    <lineage>
        <taxon>Eukaryota</taxon>
        <taxon>Fungi</taxon>
        <taxon>Dikarya</taxon>
        <taxon>Ascomycota</taxon>
        <taxon>Pezizomycotina</taxon>
        <taxon>Leotiomycetes</taxon>
        <taxon>Helotiales</taxon>
        <taxon>Helotiaceae</taxon>
        <taxon>Hymenoscyphus</taxon>
    </lineage>
</organism>
<dbReference type="AlphaFoldDB" id="A0A9N9LSN3"/>
<dbReference type="Proteomes" id="UP000701801">
    <property type="component" value="Unassembled WGS sequence"/>
</dbReference>
<feature type="transmembrane region" description="Helical" evidence="2">
    <location>
        <begin position="217"/>
        <end position="239"/>
    </location>
</feature>
<evidence type="ECO:0000256" key="2">
    <source>
        <dbReference type="SAM" id="Phobius"/>
    </source>
</evidence>
<name>A0A9N9LSN3_9HELO</name>
<feature type="region of interest" description="Disordered" evidence="1">
    <location>
        <begin position="328"/>
        <end position="378"/>
    </location>
</feature>
<gene>
    <name evidence="3" type="ORF">HYALB_00013089</name>
</gene>
<keyword evidence="2" id="KW-0472">Membrane</keyword>
<accession>A0A9N9LSN3</accession>
<keyword evidence="4" id="KW-1185">Reference proteome</keyword>
<dbReference type="EMBL" id="CAJVRM010000349">
    <property type="protein sequence ID" value="CAG8979958.1"/>
    <property type="molecule type" value="Genomic_DNA"/>
</dbReference>
<reference evidence="3" key="1">
    <citation type="submission" date="2021-07" db="EMBL/GenBank/DDBJ databases">
        <authorList>
            <person name="Durling M."/>
        </authorList>
    </citation>
    <scope>NUCLEOTIDE SEQUENCE</scope>
</reference>
<comment type="caution">
    <text evidence="3">The sequence shown here is derived from an EMBL/GenBank/DDBJ whole genome shotgun (WGS) entry which is preliminary data.</text>
</comment>
<keyword evidence="2" id="KW-0812">Transmembrane</keyword>
<evidence type="ECO:0000313" key="3">
    <source>
        <dbReference type="EMBL" id="CAG8979958.1"/>
    </source>
</evidence>
<keyword evidence="2" id="KW-1133">Transmembrane helix</keyword>
<proteinExistence type="predicted"/>
<protein>
    <submittedName>
        <fullName evidence="3">Uncharacterized protein</fullName>
    </submittedName>
</protein>